<reference evidence="2 3" key="1">
    <citation type="submission" date="2014-04" db="EMBL/GenBank/DDBJ databases">
        <authorList>
            <person name="Bishop-Lilly K.A."/>
            <person name="Broomall S.M."/>
            <person name="Chain P.S."/>
            <person name="Chertkov O."/>
            <person name="Coyne S.R."/>
            <person name="Daligault H.E."/>
            <person name="Davenport K.W."/>
            <person name="Erkkila T."/>
            <person name="Frey K.G."/>
            <person name="Gibbons H.S."/>
            <person name="Gu W."/>
            <person name="Jaissle J."/>
            <person name="Johnson S.L."/>
            <person name="Koroleva G.I."/>
            <person name="Ladner J.T."/>
            <person name="Lo C.-C."/>
            <person name="Minogue T.D."/>
            <person name="Munk C."/>
            <person name="Palacios G.F."/>
            <person name="Redden C.L."/>
            <person name="Rosenzweig C.N."/>
            <person name="Scholz M.B."/>
            <person name="Teshima H."/>
            <person name="Xu Y."/>
        </authorList>
    </citation>
    <scope>NUCLEOTIDE SEQUENCE [LARGE SCALE GENOMIC DNA]</scope>
    <source>
        <strain evidence="2 3">BHP</strain>
    </source>
</reference>
<dbReference type="EMBL" id="JMQC01000008">
    <property type="protein sequence ID" value="KFM99060.1"/>
    <property type="molecule type" value="Genomic_DNA"/>
</dbReference>
<proteinExistence type="predicted"/>
<accession>A0A090Z3X8</accession>
<gene>
    <name evidence="2" type="ORF">DJ93_753</name>
</gene>
<name>A0A090Z3X8_9BACI</name>
<dbReference type="RefSeq" id="WP_241484268.1">
    <property type="nucleotide sequence ID" value="NZ_JMQC01000008.1"/>
</dbReference>
<feature type="region of interest" description="Disordered" evidence="1">
    <location>
        <begin position="36"/>
        <end position="56"/>
    </location>
</feature>
<protein>
    <submittedName>
        <fullName evidence="2">Uncharacterized protein</fullName>
    </submittedName>
</protein>
<dbReference type="PATRIC" id="fig|1405.8.peg.928"/>
<dbReference type="AlphaFoldDB" id="A0A090Z3X8"/>
<evidence type="ECO:0000313" key="3">
    <source>
        <dbReference type="Proteomes" id="UP000029389"/>
    </source>
</evidence>
<dbReference type="Proteomes" id="UP000029389">
    <property type="component" value="Unassembled WGS sequence"/>
</dbReference>
<sequence length="126" mass="14360">MQLECMDNECRTVMFRHFLDGMSCVRCGGPATLKPYNPVKKQTDQSKNKGPKIQVNADTTEALERIKEVTEAANECVFALEKLEKVMDKFKGKSETLIQFDTVLDGRTIANQINKVTREEIRAKQF</sequence>
<comment type="caution">
    <text evidence="2">The sequence shown here is derived from an EMBL/GenBank/DDBJ whole genome shotgun (WGS) entry which is preliminary data.</text>
</comment>
<evidence type="ECO:0000313" key="2">
    <source>
        <dbReference type="EMBL" id="KFM99060.1"/>
    </source>
</evidence>
<evidence type="ECO:0000256" key="1">
    <source>
        <dbReference type="SAM" id="MobiDB-lite"/>
    </source>
</evidence>
<organism evidence="2 3">
    <name type="scientific">Bacillus clarus</name>
    <dbReference type="NCBI Taxonomy" id="2338372"/>
    <lineage>
        <taxon>Bacteria</taxon>
        <taxon>Bacillati</taxon>
        <taxon>Bacillota</taxon>
        <taxon>Bacilli</taxon>
        <taxon>Bacillales</taxon>
        <taxon>Bacillaceae</taxon>
        <taxon>Bacillus</taxon>
        <taxon>Bacillus cereus group</taxon>
    </lineage>
</organism>